<reference evidence="2 3" key="1">
    <citation type="journal article" date="2022" name="bioRxiv">
        <title>Genomics of Preaxostyla Flagellates Illuminates Evolutionary Transitions and the Path Towards Mitochondrial Loss.</title>
        <authorList>
            <person name="Novak L.V.F."/>
            <person name="Treitli S.C."/>
            <person name="Pyrih J."/>
            <person name="Halakuc P."/>
            <person name="Pipaliya S.V."/>
            <person name="Vacek V."/>
            <person name="Brzon O."/>
            <person name="Soukal P."/>
            <person name="Eme L."/>
            <person name="Dacks J.B."/>
            <person name="Karnkowska A."/>
            <person name="Elias M."/>
            <person name="Hampl V."/>
        </authorList>
    </citation>
    <scope>NUCLEOTIDE SEQUENCE [LARGE SCALE GENOMIC DNA]</scope>
    <source>
        <strain evidence="2">NAU3</strain>
        <tissue evidence="2">Gut</tissue>
    </source>
</reference>
<evidence type="ECO:0000256" key="1">
    <source>
        <dbReference type="SAM" id="MobiDB-lite"/>
    </source>
</evidence>
<accession>A0ABQ9XMT4</accession>
<evidence type="ECO:0000313" key="3">
    <source>
        <dbReference type="Proteomes" id="UP001281761"/>
    </source>
</evidence>
<keyword evidence="3" id="KW-1185">Reference proteome</keyword>
<sequence length="468" mass="52259">MIRLFANTPSKRSDSSTKSLSDLAPTLKAGTIEYRPEIQTPQVFVVVNGKNIKMDITSRQRADSLPTVPHTTGELQILLEYEVAQDSLAGFHDFRWIFPDITSVTVGLFDFSCLTNANLAPHGNAANEWSICTSCPIQGRVVVQPLSLKTTVCSSEFLGSWETLSTALNEDPIIQTVIETASGKKDPKPASSFSQPFSSFSTPDFMKPTQPSVWKAPLSASPPIARQCLVLQTVPPRCLLPPRLRQSFSSQIPTPHPVADFWSCTDLVCLQPDLRPSANIPLQKELSRSKLCWLLRWHLSDMSVWHAPIIQARMHSTFRGSYPFILHDDFMNEYGVLNVRLKEAWYLPMTEITTLSSEFLIEGILVNSLLLCGASFQNNLAELMPKDSDGSLRVRKLSSPTNANPADTVNQLSIRHSFAKRDNGTADRRYCDHRQPPTSPCPTVALQVNQTEHYPEDEVLHSHTHFSF</sequence>
<protein>
    <submittedName>
        <fullName evidence="2">Uncharacterized protein</fullName>
    </submittedName>
</protein>
<feature type="region of interest" description="Disordered" evidence="1">
    <location>
        <begin position="1"/>
        <end position="21"/>
    </location>
</feature>
<dbReference type="EMBL" id="JARBJD010000098">
    <property type="protein sequence ID" value="KAK2952844.1"/>
    <property type="molecule type" value="Genomic_DNA"/>
</dbReference>
<name>A0ABQ9XMT4_9EUKA</name>
<proteinExistence type="predicted"/>
<dbReference type="Proteomes" id="UP001281761">
    <property type="component" value="Unassembled WGS sequence"/>
</dbReference>
<organism evidence="2 3">
    <name type="scientific">Blattamonas nauphoetae</name>
    <dbReference type="NCBI Taxonomy" id="2049346"/>
    <lineage>
        <taxon>Eukaryota</taxon>
        <taxon>Metamonada</taxon>
        <taxon>Preaxostyla</taxon>
        <taxon>Oxymonadida</taxon>
        <taxon>Blattamonas</taxon>
    </lineage>
</organism>
<evidence type="ECO:0000313" key="2">
    <source>
        <dbReference type="EMBL" id="KAK2952844.1"/>
    </source>
</evidence>
<gene>
    <name evidence="2" type="ORF">BLNAU_12165</name>
</gene>
<comment type="caution">
    <text evidence="2">The sequence shown here is derived from an EMBL/GenBank/DDBJ whole genome shotgun (WGS) entry which is preliminary data.</text>
</comment>